<name>A0ABW2QHJ2_9BURK</name>
<reference evidence="2" key="1">
    <citation type="journal article" date="2019" name="Int. J. Syst. Evol. Microbiol.">
        <title>The Global Catalogue of Microorganisms (GCM) 10K type strain sequencing project: providing services to taxonomists for standard genome sequencing and annotation.</title>
        <authorList>
            <consortium name="The Broad Institute Genomics Platform"/>
            <consortium name="The Broad Institute Genome Sequencing Center for Infectious Disease"/>
            <person name="Wu L."/>
            <person name="Ma J."/>
        </authorList>
    </citation>
    <scope>NUCLEOTIDE SEQUENCE [LARGE SCALE GENOMIC DNA]</scope>
    <source>
        <strain evidence="2">CGMCC 1.12371</strain>
    </source>
</reference>
<evidence type="ECO:0008006" key="3">
    <source>
        <dbReference type="Google" id="ProtNLM"/>
    </source>
</evidence>
<proteinExistence type="predicted"/>
<evidence type="ECO:0000313" key="1">
    <source>
        <dbReference type="EMBL" id="MFC7408726.1"/>
    </source>
</evidence>
<dbReference type="EMBL" id="JBHTCA010000004">
    <property type="protein sequence ID" value="MFC7408726.1"/>
    <property type="molecule type" value="Genomic_DNA"/>
</dbReference>
<accession>A0ABW2QHJ2</accession>
<dbReference type="RefSeq" id="WP_382221432.1">
    <property type="nucleotide sequence ID" value="NZ_JBHTCA010000004.1"/>
</dbReference>
<protein>
    <recommendedName>
        <fullName evidence="3">RNA polymerase sigma factor 70 region 4 type 2 domain-containing protein</fullName>
    </recommendedName>
</protein>
<dbReference type="Proteomes" id="UP001596501">
    <property type="component" value="Unassembled WGS sequence"/>
</dbReference>
<sequence length="135" mass="15512">MARIEYIKQRLENWARWHQQRDGGGLGYPSQSAFVRLMPRSGPGEAVIPINDLDASETEDAVNSLRLVKSHLYLTLHHIYVQNWDIKRTAKALCKAESTVKAHLDQADHALQAWFTARAELRQKREQTAKRSFTT</sequence>
<comment type="caution">
    <text evidence="1">The sequence shown here is derived from an EMBL/GenBank/DDBJ whole genome shotgun (WGS) entry which is preliminary data.</text>
</comment>
<keyword evidence="2" id="KW-1185">Reference proteome</keyword>
<organism evidence="1 2">
    <name type="scientific">Hydrogenophaga atypica</name>
    <dbReference type="NCBI Taxonomy" id="249409"/>
    <lineage>
        <taxon>Bacteria</taxon>
        <taxon>Pseudomonadati</taxon>
        <taxon>Pseudomonadota</taxon>
        <taxon>Betaproteobacteria</taxon>
        <taxon>Burkholderiales</taxon>
        <taxon>Comamonadaceae</taxon>
        <taxon>Hydrogenophaga</taxon>
    </lineage>
</organism>
<evidence type="ECO:0000313" key="2">
    <source>
        <dbReference type="Proteomes" id="UP001596501"/>
    </source>
</evidence>
<gene>
    <name evidence="1" type="ORF">ACFQPB_07625</name>
</gene>